<dbReference type="Proteomes" id="UP000224974">
    <property type="component" value="Unassembled WGS sequence"/>
</dbReference>
<keyword evidence="1" id="KW-0732">Signal</keyword>
<gene>
    <name evidence="2" type="ORF">CRN84_13885</name>
</gene>
<feature type="chain" id="PRO_5013378992" evidence="1">
    <location>
        <begin position="17"/>
        <end position="173"/>
    </location>
</feature>
<keyword evidence="3" id="KW-1185">Reference proteome</keyword>
<evidence type="ECO:0000256" key="1">
    <source>
        <dbReference type="SAM" id="SignalP"/>
    </source>
</evidence>
<dbReference type="AlphaFoldDB" id="A0A2C6DM99"/>
<reference evidence="3" key="1">
    <citation type="submission" date="2017-09" db="EMBL/GenBank/DDBJ databases">
        <title>FDA dAtabase for Regulatory Grade micrObial Sequences (FDA-ARGOS): Supporting development and validation of Infectious Disease Dx tests.</title>
        <authorList>
            <person name="Minogue T."/>
            <person name="Wolcott M."/>
            <person name="Wasieloski L."/>
            <person name="Aguilar W."/>
            <person name="Moore D."/>
            <person name="Tallon L."/>
            <person name="Sadzewicz L."/>
            <person name="Ott S."/>
            <person name="Zhao X."/>
            <person name="Nagaraj S."/>
            <person name="Vavikolanu K."/>
            <person name="Aluvathingal J."/>
            <person name="Nadendla S."/>
            <person name="Sichtig H."/>
        </authorList>
    </citation>
    <scope>NUCLEOTIDE SEQUENCE [LARGE SCALE GENOMIC DNA]</scope>
    <source>
        <strain evidence="3">FDAARGOS_387</strain>
    </source>
</reference>
<evidence type="ECO:0000313" key="2">
    <source>
        <dbReference type="EMBL" id="PHI30347.1"/>
    </source>
</evidence>
<evidence type="ECO:0000313" key="3">
    <source>
        <dbReference type="Proteomes" id="UP000224974"/>
    </source>
</evidence>
<name>A0A2C6DM99_9GAMM</name>
<organism evidence="2 3">
    <name type="scientific">Budvicia aquatica</name>
    <dbReference type="NCBI Taxonomy" id="82979"/>
    <lineage>
        <taxon>Bacteria</taxon>
        <taxon>Pseudomonadati</taxon>
        <taxon>Pseudomonadota</taxon>
        <taxon>Gammaproteobacteria</taxon>
        <taxon>Enterobacterales</taxon>
        <taxon>Budviciaceae</taxon>
        <taxon>Budvicia</taxon>
    </lineage>
</organism>
<dbReference type="EMBL" id="PDDX01000001">
    <property type="protein sequence ID" value="PHI30347.1"/>
    <property type="molecule type" value="Genomic_DNA"/>
</dbReference>
<sequence>MKLFCLLLLFSGTAWACSPSALNIPQALSVPLGTQEIVSVVKGYYVQQQKIEQNNNEGIFQVVHSFGQQVDAGKYRVFIGGPLGNFCEYGEIEMESAYQDQYATGLRYLLVSKVDKKGLIIPLFSSEGLSIKDGQVYSPEPYKRRAEKYLTIAQSAFDAKVLQGIPVTNWQQE</sequence>
<comment type="caution">
    <text evidence="2">The sequence shown here is derived from an EMBL/GenBank/DDBJ whole genome shotgun (WGS) entry which is preliminary data.</text>
</comment>
<protein>
    <submittedName>
        <fullName evidence="2">Uncharacterized protein</fullName>
    </submittedName>
</protein>
<feature type="signal peptide" evidence="1">
    <location>
        <begin position="1"/>
        <end position="16"/>
    </location>
</feature>
<accession>A0A2C6DM99</accession>
<dbReference type="RefSeq" id="WP_029093595.1">
    <property type="nucleotide sequence ID" value="NZ_PDDX01000001.1"/>
</dbReference>
<proteinExistence type="predicted"/>